<keyword evidence="3 7" id="KW-0032">Aminotransferase</keyword>
<reference evidence="7" key="1">
    <citation type="journal article" date="2015" name="Proc. Natl. Acad. Sci. U.S.A.">
        <title>Networks of energetic and metabolic interactions define dynamics in microbial communities.</title>
        <authorList>
            <person name="Embree M."/>
            <person name="Liu J.K."/>
            <person name="Al-Bassam M.M."/>
            <person name="Zengler K."/>
        </authorList>
    </citation>
    <scope>NUCLEOTIDE SEQUENCE</scope>
</reference>
<evidence type="ECO:0000256" key="3">
    <source>
        <dbReference type="ARBA" id="ARBA00022576"/>
    </source>
</evidence>
<dbReference type="EC" id="2.6.1.16" evidence="2"/>
<dbReference type="CDD" id="cd00352">
    <property type="entry name" value="Gn_AT_II"/>
    <property type="match status" value="1"/>
</dbReference>
<name>A0A0W8FYN1_9ZZZZ</name>
<evidence type="ECO:0000256" key="1">
    <source>
        <dbReference type="ARBA" id="ARBA00001031"/>
    </source>
</evidence>
<dbReference type="Gene3D" id="3.60.20.10">
    <property type="entry name" value="Glutamine Phosphoribosylpyrophosphate, subunit 1, domain 1"/>
    <property type="match status" value="1"/>
</dbReference>
<dbReference type="GO" id="GO:0006047">
    <property type="term" value="P:UDP-N-acetylglucosamine metabolic process"/>
    <property type="evidence" value="ECO:0007669"/>
    <property type="project" value="TreeGrafter"/>
</dbReference>
<dbReference type="PANTHER" id="PTHR10937">
    <property type="entry name" value="GLUCOSAMINE--FRUCTOSE-6-PHOSPHATE AMINOTRANSFERASE, ISOMERIZING"/>
    <property type="match status" value="1"/>
</dbReference>
<comment type="catalytic activity">
    <reaction evidence="1">
        <text>D-fructose 6-phosphate + L-glutamine = D-glucosamine 6-phosphate + L-glutamate</text>
        <dbReference type="Rhea" id="RHEA:13237"/>
        <dbReference type="ChEBI" id="CHEBI:29985"/>
        <dbReference type="ChEBI" id="CHEBI:58359"/>
        <dbReference type="ChEBI" id="CHEBI:58725"/>
        <dbReference type="ChEBI" id="CHEBI:61527"/>
        <dbReference type="EC" id="2.6.1.16"/>
    </reaction>
</comment>
<protein>
    <recommendedName>
        <fullName evidence="2">glutamine--fructose-6-phosphate transaminase (isomerizing)</fullName>
        <ecNumber evidence="2">2.6.1.16</ecNumber>
    </recommendedName>
</protein>
<gene>
    <name evidence="7" type="ORF">ASZ90_004237</name>
</gene>
<comment type="caution">
    <text evidence="7">The sequence shown here is derived from an EMBL/GenBank/DDBJ whole genome shotgun (WGS) entry which is preliminary data.</text>
</comment>
<accession>A0A0W8FYN1</accession>
<evidence type="ECO:0000256" key="4">
    <source>
        <dbReference type="ARBA" id="ARBA00022679"/>
    </source>
</evidence>
<feature type="domain" description="Glutamine amidotransferase type-2" evidence="6">
    <location>
        <begin position="2"/>
        <end position="230"/>
    </location>
</feature>
<dbReference type="GO" id="GO:0006487">
    <property type="term" value="P:protein N-linked glycosylation"/>
    <property type="evidence" value="ECO:0007669"/>
    <property type="project" value="TreeGrafter"/>
</dbReference>
<dbReference type="GO" id="GO:0006002">
    <property type="term" value="P:fructose 6-phosphate metabolic process"/>
    <property type="evidence" value="ECO:0007669"/>
    <property type="project" value="TreeGrafter"/>
</dbReference>
<keyword evidence="4 7" id="KW-0808">Transferase</keyword>
<dbReference type="InterPro" id="IPR017932">
    <property type="entry name" value="GATase_2_dom"/>
</dbReference>
<evidence type="ECO:0000256" key="5">
    <source>
        <dbReference type="ARBA" id="ARBA00022962"/>
    </source>
</evidence>
<dbReference type="EMBL" id="LNQE01000572">
    <property type="protein sequence ID" value="KUG25932.1"/>
    <property type="molecule type" value="Genomic_DNA"/>
</dbReference>
<dbReference type="Pfam" id="PF13522">
    <property type="entry name" value="GATase_6"/>
    <property type="match status" value="1"/>
</dbReference>
<dbReference type="SUPFAM" id="SSF56235">
    <property type="entry name" value="N-terminal nucleophile aminohydrolases (Ntn hydrolases)"/>
    <property type="match status" value="1"/>
</dbReference>
<organism evidence="7">
    <name type="scientific">hydrocarbon metagenome</name>
    <dbReference type="NCBI Taxonomy" id="938273"/>
    <lineage>
        <taxon>unclassified sequences</taxon>
        <taxon>metagenomes</taxon>
        <taxon>ecological metagenomes</taxon>
    </lineage>
</organism>
<sequence length="296" mass="34224">MCGIAGYYSFGNKRPNKDQIGEIFKLLESRGTNASGYAFINNNLLTVVKEAVKSSILIDRKSWKELTLPKYMILHTRAKTQGEETNNMNNHPLFTKDGLCIVHNGMVYNDYEIFRKSNRDAEVDSEAILHVLSEKSNDPVKNVFSKIAGSFAVAAISVKEPNRLTLIKKDNPIELYYDTHTDILYFCSERGMMQKSLNISKKVKRGFNIGEYNFHYYQMENNHSLIINEQGIESYKEYTPRNNYTFYPICDIEDDYYWGSTEYVECPYCLSNIPFNGDLLENFCSYCGNEIKPYEI</sequence>
<proteinExistence type="predicted"/>
<evidence type="ECO:0000259" key="6">
    <source>
        <dbReference type="PROSITE" id="PS51278"/>
    </source>
</evidence>
<keyword evidence="5" id="KW-0315">Glutamine amidotransferase</keyword>
<dbReference type="PANTHER" id="PTHR10937:SF0">
    <property type="entry name" value="GLUTAMINE--FRUCTOSE-6-PHOSPHATE TRANSAMINASE (ISOMERIZING)"/>
    <property type="match status" value="1"/>
</dbReference>
<evidence type="ECO:0000256" key="2">
    <source>
        <dbReference type="ARBA" id="ARBA00012916"/>
    </source>
</evidence>
<evidence type="ECO:0000313" key="7">
    <source>
        <dbReference type="EMBL" id="KUG25932.1"/>
    </source>
</evidence>
<dbReference type="GO" id="GO:0004360">
    <property type="term" value="F:glutamine-fructose-6-phosphate transaminase (isomerizing) activity"/>
    <property type="evidence" value="ECO:0007669"/>
    <property type="project" value="UniProtKB-EC"/>
</dbReference>
<dbReference type="AlphaFoldDB" id="A0A0W8FYN1"/>
<dbReference type="InterPro" id="IPR029055">
    <property type="entry name" value="Ntn_hydrolases_N"/>
</dbReference>
<dbReference type="PROSITE" id="PS51278">
    <property type="entry name" value="GATASE_TYPE_2"/>
    <property type="match status" value="1"/>
</dbReference>